<sequence>MESYSVQVVLSAVDNGFTGTINSAVKSLEALQSASKAASDMVSGVESKVETAAGSGNFFSQITDDFQKSFGNVTALMNEISKPADDLLKKFKSIVDQTGKVGTKVETVLSKMKDFGSGKIKIANEQLEKMKGSLKSGFDGIPGVKKSLQGLIPDSLEQRIRNIGPIAKGSFMMFGNKIGKASFEFSAMTGRFDKDAPKIWKVIDNIGEKSRKLPDVVSKIGTGLSKTADVGVKSMNGMVTGLTKVMGVAAKSVGPASLAGLALVGLGVLQGQFGGQIDEVIQMVTTKGPEIIQGLVSGITSKIPELANMGGTLLVSLMNMMQANIPAVASGGLQIVTALISGLTANLPQMIPAAINLITTLVTTAISMLPQILILGLQVIMSLVDGVMGNMDLLMSSVMEIISTLTNAITSNLPTIISMGIMILINLAQGLIQALPTLIAAALQGMAMIIDTISQNLPVILQAGVQIIAMLIQGLVNSLPQILSSAAQMIQSLIMGIVENLPQIILAGVQIILMLVTGIAQMLPEILAAGWNIIKSLGEGLINAIPEILTSVVEGIKGLFSGLWDFITGKSEEGAENTKAKMQELSESMKASTLEAGESVKMNFGTMSADTSASTALMSDNVANALANMNATASTETGNMAGNINNAMGSVQLMSTDGLSSIMVSYQNCFSAIQNTVTSAMDSVNAKVAEAMSSFVSAVQSGMAFASIAAFTGVSQIKATFDTLPSKLFLVGEFAMSGLTSGLLTGESQAVAAAYSIANRIAATMRSALDINSPSKVTKKIGEYAGMGPAIGMLNMLPKVQSASNALAEAMQPITASDFLGSPGTYHINCGVSALGFEGTGSVGSYMREAMNGIREAVKEQSNKTYVLEVPVTLEGREIAKGSAVYTQEELAKRAKLKQWMGGYR</sequence>
<feature type="transmembrane region" description="Helical" evidence="1">
    <location>
        <begin position="357"/>
        <end position="381"/>
    </location>
</feature>
<dbReference type="AlphaFoldDB" id="A0A2Y9BM98"/>
<dbReference type="RefSeq" id="WP_109733889.1">
    <property type="nucleotide sequence ID" value="NZ_BAAACK010000016.1"/>
</dbReference>
<comment type="caution">
    <text evidence="2">The sequence shown here is derived from an EMBL/GenBank/DDBJ whole genome shotgun (WGS) entry which is preliminary data.</text>
</comment>
<evidence type="ECO:0000313" key="2">
    <source>
        <dbReference type="EMBL" id="PWJ19458.1"/>
    </source>
</evidence>
<dbReference type="SUPFAM" id="SSF48371">
    <property type="entry name" value="ARM repeat"/>
    <property type="match status" value="1"/>
</dbReference>
<evidence type="ECO:0000313" key="3">
    <source>
        <dbReference type="Proteomes" id="UP000245845"/>
    </source>
</evidence>
<accession>A0A2Y9BM98</accession>
<dbReference type="Proteomes" id="UP000245845">
    <property type="component" value="Unassembled WGS sequence"/>
</dbReference>
<feature type="transmembrane region" description="Helical" evidence="1">
    <location>
        <begin position="459"/>
        <end position="483"/>
    </location>
</feature>
<feature type="transmembrane region" description="Helical" evidence="1">
    <location>
        <begin position="504"/>
        <end position="523"/>
    </location>
</feature>
<evidence type="ECO:0000256" key="1">
    <source>
        <dbReference type="SAM" id="Phobius"/>
    </source>
</evidence>
<name>A0A2Y9BM98_9FIRM</name>
<keyword evidence="3" id="KW-1185">Reference proteome</keyword>
<feature type="transmembrane region" description="Helical" evidence="1">
    <location>
        <begin position="434"/>
        <end position="453"/>
    </location>
</feature>
<keyword evidence="1" id="KW-0812">Transmembrane</keyword>
<keyword evidence="1" id="KW-0472">Membrane</keyword>
<dbReference type="InterPro" id="IPR016024">
    <property type="entry name" value="ARM-type_fold"/>
</dbReference>
<reference evidence="2 3" key="1">
    <citation type="submission" date="2018-05" db="EMBL/GenBank/DDBJ databases">
        <title>The Hungate 1000. A catalogue of reference genomes from the rumen microbiome.</title>
        <authorList>
            <person name="Kelly W."/>
        </authorList>
    </citation>
    <scope>NUCLEOTIDE SEQUENCE [LARGE SCALE GENOMIC DNA]</scope>
    <source>
        <strain evidence="2 3">NLAE-zl-C242</strain>
    </source>
</reference>
<gene>
    <name evidence="2" type="ORF">A8806_12347</name>
</gene>
<feature type="transmembrane region" description="Helical" evidence="1">
    <location>
        <begin position="325"/>
        <end position="345"/>
    </location>
</feature>
<keyword evidence="1" id="KW-1133">Transmembrane helix</keyword>
<protein>
    <submittedName>
        <fullName evidence="2">Phage-related protein</fullName>
    </submittedName>
</protein>
<organism evidence="2 3">
    <name type="scientific">Faecalicatena orotica</name>
    <dbReference type="NCBI Taxonomy" id="1544"/>
    <lineage>
        <taxon>Bacteria</taxon>
        <taxon>Bacillati</taxon>
        <taxon>Bacillota</taxon>
        <taxon>Clostridia</taxon>
        <taxon>Lachnospirales</taxon>
        <taxon>Lachnospiraceae</taxon>
        <taxon>Faecalicatena</taxon>
    </lineage>
</organism>
<proteinExistence type="predicted"/>
<feature type="transmembrane region" description="Helical" evidence="1">
    <location>
        <begin position="401"/>
        <end position="427"/>
    </location>
</feature>
<dbReference type="EMBL" id="QGDL01000023">
    <property type="protein sequence ID" value="PWJ19458.1"/>
    <property type="molecule type" value="Genomic_DNA"/>
</dbReference>
<dbReference type="OrthoDB" id="2015953at2"/>